<dbReference type="InterPro" id="IPR024072">
    <property type="entry name" value="DHFR-like_dom_sf"/>
</dbReference>
<dbReference type="CDD" id="cd00209">
    <property type="entry name" value="DHFR"/>
    <property type="match status" value="1"/>
</dbReference>
<evidence type="ECO:0000256" key="3">
    <source>
        <dbReference type="ARBA" id="ARBA00012856"/>
    </source>
</evidence>
<dbReference type="EC" id="1.5.1.3" evidence="3 8"/>
<protein>
    <recommendedName>
        <fullName evidence="3 8">Dihydrofolate reductase</fullName>
        <ecNumber evidence="3 8">1.5.1.3</ecNumber>
    </recommendedName>
</protein>
<comment type="similarity">
    <text evidence="2 8 9">Belongs to the dihydrofolate reductase family.</text>
</comment>
<dbReference type="PANTHER" id="PTHR48069">
    <property type="entry name" value="DIHYDROFOLATE REDUCTASE"/>
    <property type="match status" value="1"/>
</dbReference>
<feature type="domain" description="DHFR" evidence="10">
    <location>
        <begin position="6"/>
        <end position="165"/>
    </location>
</feature>
<evidence type="ECO:0000256" key="2">
    <source>
        <dbReference type="ARBA" id="ARBA00009539"/>
    </source>
</evidence>
<dbReference type="EMBL" id="BAAAZI010000007">
    <property type="protein sequence ID" value="GAA4140526.1"/>
    <property type="molecule type" value="Genomic_DNA"/>
</dbReference>
<dbReference type="InterPro" id="IPR017925">
    <property type="entry name" value="DHFR_CS"/>
</dbReference>
<comment type="pathway">
    <text evidence="1 8">Cofactor biosynthesis; tetrahydrofolate biosynthesis; 5,6,7,8-tetrahydrofolate from 7,8-dihydrofolate: step 1/1.</text>
</comment>
<evidence type="ECO:0000256" key="1">
    <source>
        <dbReference type="ARBA" id="ARBA00004903"/>
    </source>
</evidence>
<evidence type="ECO:0000256" key="9">
    <source>
        <dbReference type="RuleBase" id="RU004474"/>
    </source>
</evidence>
<name>A0ABP7YS54_9SPHI</name>
<dbReference type="RefSeq" id="WP_344674529.1">
    <property type="nucleotide sequence ID" value="NZ_BAAAZI010000007.1"/>
</dbReference>
<gene>
    <name evidence="11" type="ORF">GCM10022216_19700</name>
</gene>
<comment type="catalytic activity">
    <reaction evidence="8">
        <text>(6S)-5,6,7,8-tetrahydrofolate + NADP(+) = 7,8-dihydrofolate + NADPH + H(+)</text>
        <dbReference type="Rhea" id="RHEA:15009"/>
        <dbReference type="ChEBI" id="CHEBI:15378"/>
        <dbReference type="ChEBI" id="CHEBI:57451"/>
        <dbReference type="ChEBI" id="CHEBI:57453"/>
        <dbReference type="ChEBI" id="CHEBI:57783"/>
        <dbReference type="ChEBI" id="CHEBI:58349"/>
        <dbReference type="EC" id="1.5.1.3"/>
    </reaction>
</comment>
<evidence type="ECO:0000256" key="4">
    <source>
        <dbReference type="ARBA" id="ARBA00022563"/>
    </source>
</evidence>
<reference evidence="12" key="1">
    <citation type="journal article" date="2019" name="Int. J. Syst. Evol. Microbiol.">
        <title>The Global Catalogue of Microorganisms (GCM) 10K type strain sequencing project: providing services to taxonomists for standard genome sequencing and annotation.</title>
        <authorList>
            <consortium name="The Broad Institute Genomics Platform"/>
            <consortium name="The Broad Institute Genome Sequencing Center for Infectious Disease"/>
            <person name="Wu L."/>
            <person name="Ma J."/>
        </authorList>
    </citation>
    <scope>NUCLEOTIDE SEQUENCE [LARGE SCALE GENOMIC DNA]</scope>
    <source>
        <strain evidence="12">JCM 16704</strain>
    </source>
</reference>
<proteinExistence type="inferred from homology"/>
<dbReference type="SUPFAM" id="SSF53597">
    <property type="entry name" value="Dihydrofolate reductase-like"/>
    <property type="match status" value="1"/>
</dbReference>
<dbReference type="PIRSF" id="PIRSF000194">
    <property type="entry name" value="DHFR"/>
    <property type="match status" value="1"/>
</dbReference>
<evidence type="ECO:0000259" key="10">
    <source>
        <dbReference type="PROSITE" id="PS51330"/>
    </source>
</evidence>
<dbReference type="PROSITE" id="PS00075">
    <property type="entry name" value="DHFR_1"/>
    <property type="match status" value="1"/>
</dbReference>
<comment type="caution">
    <text evidence="11">The sequence shown here is derived from an EMBL/GenBank/DDBJ whole genome shotgun (WGS) entry which is preliminary data.</text>
</comment>
<comment type="function">
    <text evidence="7 8">Key enzyme in folate metabolism. Catalyzes an essential reaction for de novo glycine and purine synthesis, and for DNA precursor synthesis.</text>
</comment>
<dbReference type="PANTHER" id="PTHR48069:SF3">
    <property type="entry name" value="DIHYDROFOLATE REDUCTASE"/>
    <property type="match status" value="1"/>
</dbReference>
<keyword evidence="5 8" id="KW-0521">NADP</keyword>
<evidence type="ECO:0000256" key="6">
    <source>
        <dbReference type="ARBA" id="ARBA00023002"/>
    </source>
</evidence>
<dbReference type="PRINTS" id="PR00070">
    <property type="entry name" value="DHFR"/>
</dbReference>
<accession>A0ABP7YS54</accession>
<evidence type="ECO:0000256" key="5">
    <source>
        <dbReference type="ARBA" id="ARBA00022857"/>
    </source>
</evidence>
<sequence>MINTPTVTLIVAAAENNAIGKGNQMPWHLPNDFKFFKKETMDHSIVMGRKTFESIGKPLPGRRNIVVSRSATFIHEDVDVANSLHEVMTYCRDENEIFIIGGAQIYKQALPMAEKVLLTRVHTTIEDADAFFPELPAQEWELQSSEAHEIDEKHQFAYTFETYTRIK</sequence>
<dbReference type="Pfam" id="PF00186">
    <property type="entry name" value="DHFR_1"/>
    <property type="match status" value="1"/>
</dbReference>
<dbReference type="InterPro" id="IPR001796">
    <property type="entry name" value="DHFR_dom"/>
</dbReference>
<keyword evidence="12" id="KW-1185">Reference proteome</keyword>
<keyword evidence="4 8" id="KW-0554">One-carbon metabolism</keyword>
<evidence type="ECO:0000313" key="11">
    <source>
        <dbReference type="EMBL" id="GAA4140526.1"/>
    </source>
</evidence>
<dbReference type="PROSITE" id="PS51330">
    <property type="entry name" value="DHFR_2"/>
    <property type="match status" value="1"/>
</dbReference>
<keyword evidence="6 8" id="KW-0560">Oxidoreductase</keyword>
<organism evidence="11 12">
    <name type="scientific">Sphingobacterium kyonggiense</name>
    <dbReference type="NCBI Taxonomy" id="714075"/>
    <lineage>
        <taxon>Bacteria</taxon>
        <taxon>Pseudomonadati</taxon>
        <taxon>Bacteroidota</taxon>
        <taxon>Sphingobacteriia</taxon>
        <taxon>Sphingobacteriales</taxon>
        <taxon>Sphingobacteriaceae</taxon>
        <taxon>Sphingobacterium</taxon>
    </lineage>
</organism>
<evidence type="ECO:0000313" key="12">
    <source>
        <dbReference type="Proteomes" id="UP001500101"/>
    </source>
</evidence>
<evidence type="ECO:0000256" key="8">
    <source>
        <dbReference type="PIRNR" id="PIRNR000194"/>
    </source>
</evidence>
<dbReference type="Gene3D" id="3.40.430.10">
    <property type="entry name" value="Dihydrofolate Reductase, subunit A"/>
    <property type="match status" value="1"/>
</dbReference>
<evidence type="ECO:0000256" key="7">
    <source>
        <dbReference type="ARBA" id="ARBA00025067"/>
    </source>
</evidence>
<dbReference type="InterPro" id="IPR012259">
    <property type="entry name" value="DHFR"/>
</dbReference>
<dbReference type="Proteomes" id="UP001500101">
    <property type="component" value="Unassembled WGS sequence"/>
</dbReference>